<dbReference type="InterPro" id="IPR056542">
    <property type="entry name" value="Ig-like_POM152_1st"/>
</dbReference>
<evidence type="ECO:0000259" key="2">
    <source>
        <dbReference type="Pfam" id="PF24097"/>
    </source>
</evidence>
<feature type="region of interest" description="Disordered" evidence="1">
    <location>
        <begin position="1"/>
        <end position="23"/>
    </location>
</feature>
<dbReference type="PANTHER" id="PTHR28206">
    <property type="entry name" value="NUCLEOPORIN POM152"/>
    <property type="match status" value="1"/>
</dbReference>
<dbReference type="GeneID" id="92179725"/>
<dbReference type="Pfam" id="PF24312">
    <property type="entry name" value="Ig-like_POM152"/>
    <property type="match status" value="1"/>
</dbReference>
<dbReference type="PANTHER" id="PTHR28206:SF1">
    <property type="entry name" value="NUCLEOPORIN POM152"/>
    <property type="match status" value="1"/>
</dbReference>
<dbReference type="GO" id="GO:0006606">
    <property type="term" value="P:protein import into nucleus"/>
    <property type="evidence" value="ECO:0007669"/>
    <property type="project" value="TreeGrafter"/>
</dbReference>
<proteinExistence type="predicted"/>
<dbReference type="GO" id="GO:0017056">
    <property type="term" value="F:structural constituent of nuclear pore"/>
    <property type="evidence" value="ECO:0007669"/>
    <property type="project" value="InterPro"/>
</dbReference>
<dbReference type="InterPro" id="IPR056541">
    <property type="entry name" value="Ig-like_POM152"/>
</dbReference>
<evidence type="ECO:0000256" key="1">
    <source>
        <dbReference type="SAM" id="MobiDB-lite"/>
    </source>
</evidence>
<evidence type="ECO:0000259" key="3">
    <source>
        <dbReference type="Pfam" id="PF24312"/>
    </source>
</evidence>
<feature type="region of interest" description="Disordered" evidence="1">
    <location>
        <begin position="228"/>
        <end position="265"/>
    </location>
</feature>
<reference evidence="5 6" key="1">
    <citation type="journal article" date="2024" name="bioRxiv">
        <title>Comparative genomics of Cryptococcus and Kwoniella reveals pathogenesis evolution and contrasting karyotype dynamics via intercentromeric recombination or chromosome fusion.</title>
        <authorList>
            <person name="Coelho M.A."/>
            <person name="David-Palma M."/>
            <person name="Shea T."/>
            <person name="Bowers K."/>
            <person name="McGinley-Smith S."/>
            <person name="Mohammad A.W."/>
            <person name="Gnirke A."/>
            <person name="Yurkov A.M."/>
            <person name="Nowrousian M."/>
            <person name="Sun S."/>
            <person name="Cuomo C.A."/>
            <person name="Heitman J."/>
        </authorList>
    </citation>
    <scope>NUCLEOTIDE SEQUENCE [LARGE SCALE GENOMIC DNA]</scope>
    <source>
        <strain evidence="5 6">CBS 13917</strain>
    </source>
</reference>
<keyword evidence="6" id="KW-1185">Reference proteome</keyword>
<dbReference type="GO" id="GO:0006999">
    <property type="term" value="P:nuclear pore organization"/>
    <property type="evidence" value="ECO:0007669"/>
    <property type="project" value="TreeGrafter"/>
</dbReference>
<dbReference type="KEGG" id="kne:92179725"/>
<dbReference type="RefSeq" id="XP_066804269.1">
    <property type="nucleotide sequence ID" value="XM_066945580.1"/>
</dbReference>
<feature type="domain" description="Nucleoporin POM152 N-terminal transmembrane" evidence="2">
    <location>
        <begin position="35"/>
        <end position="125"/>
    </location>
</feature>
<sequence length="590" mass="65009">MSATPIRPSPIAPPQAPGTRPPPPPVIPTSYLSISEQHIVFAAVFGVVEISKFWDTFAPLVFTDPEPTWTSSLRIQGPWSMLGWTAAEVLGIWAVSFLRIPSLSPSHRQLGMIALGSLVINWLSWLLLDPSRVLVSFNVLSPAALGGEWYWNWYYRVKVWNEPSHLEGVHKIRLLPFSTATLNPLSLTYCIPPDNSQPLYIPVVFNNSIPDEVSYFIRSLEDGQATVEKVSGSSMKRSPSRPPRLRITDGDEDVEDGDLEEPETDPLSALVLQNSGKPVHGDEVDVSRLPSVRPPDSMALVPRNLASSQNILFIAVDKPSVVTLKNAVDKRGDRFSITPHREAVIIECPTGGKFVDEEKAGKLILKGDKTRSAEVRCVGDEEVAKFQARGVGPLKVGWKKRSKDKVDTGLIEGIEEDLEPVDQLALARRDRVSKTHTVPLRVSHSRPGTFTLSLTSVTDALHNTYNPSGYSAEKVYNVLARPSIRFDCSAPVQLLLNQKVSLPVDVSVDGPMEQELDVSYQFRSLTGETAPRKIKVSRRRVDIVVSEPGTYTLLDVEGQCSGGILEPSSCTVQLVPLPTLDMSVTTLHEW</sequence>
<evidence type="ECO:0000313" key="5">
    <source>
        <dbReference type="EMBL" id="KAK8861644.1"/>
    </source>
</evidence>
<dbReference type="Pfam" id="PF24097">
    <property type="entry name" value="TMD_POM152"/>
    <property type="match status" value="1"/>
</dbReference>
<dbReference type="Pfam" id="PF24519">
    <property type="entry name" value="Ig-like_Pom152_1"/>
    <property type="match status" value="1"/>
</dbReference>
<evidence type="ECO:0000313" key="6">
    <source>
        <dbReference type="Proteomes" id="UP001388673"/>
    </source>
</evidence>
<dbReference type="InterPro" id="IPR056540">
    <property type="entry name" value="TMD_POM152"/>
</dbReference>
<dbReference type="InterPro" id="IPR037701">
    <property type="entry name" value="Pom152"/>
</dbReference>
<dbReference type="EMBL" id="JBCAWK010000004">
    <property type="protein sequence ID" value="KAK8861644.1"/>
    <property type="molecule type" value="Genomic_DNA"/>
</dbReference>
<dbReference type="GO" id="GO:0070762">
    <property type="term" value="C:nuclear pore transmembrane ring"/>
    <property type="evidence" value="ECO:0007669"/>
    <property type="project" value="TreeGrafter"/>
</dbReference>
<gene>
    <name evidence="5" type="ORF">IAR55_002467</name>
</gene>
<protein>
    <submittedName>
        <fullName evidence="5">Uncharacterized protein</fullName>
    </submittedName>
</protein>
<feature type="compositionally biased region" description="Acidic residues" evidence="1">
    <location>
        <begin position="250"/>
        <end position="264"/>
    </location>
</feature>
<dbReference type="AlphaFoldDB" id="A0AAW0YTJ9"/>
<name>A0AAW0YTJ9_9TREE</name>
<evidence type="ECO:0000259" key="4">
    <source>
        <dbReference type="Pfam" id="PF24519"/>
    </source>
</evidence>
<organism evidence="5 6">
    <name type="scientific">Kwoniella newhampshirensis</name>
    <dbReference type="NCBI Taxonomy" id="1651941"/>
    <lineage>
        <taxon>Eukaryota</taxon>
        <taxon>Fungi</taxon>
        <taxon>Dikarya</taxon>
        <taxon>Basidiomycota</taxon>
        <taxon>Agaricomycotina</taxon>
        <taxon>Tremellomycetes</taxon>
        <taxon>Tremellales</taxon>
        <taxon>Cryptococcaceae</taxon>
        <taxon>Kwoniella</taxon>
    </lineage>
</organism>
<feature type="domain" description="Nucleoporin POM152 Ig-like" evidence="3">
    <location>
        <begin position="481"/>
        <end position="570"/>
    </location>
</feature>
<accession>A0AAW0YTJ9</accession>
<dbReference type="Proteomes" id="UP001388673">
    <property type="component" value="Unassembled WGS sequence"/>
</dbReference>
<feature type="domain" description="Nucleoporin POM152 first Ig-like" evidence="4">
    <location>
        <begin position="179"/>
        <end position="342"/>
    </location>
</feature>
<feature type="compositionally biased region" description="Pro residues" evidence="1">
    <location>
        <begin position="7"/>
        <end position="23"/>
    </location>
</feature>
<comment type="caution">
    <text evidence="5">The sequence shown here is derived from an EMBL/GenBank/DDBJ whole genome shotgun (WGS) entry which is preliminary data.</text>
</comment>